<dbReference type="Proteomes" id="UP000323632">
    <property type="component" value="Unassembled WGS sequence"/>
</dbReference>
<keyword evidence="3" id="KW-1185">Reference proteome</keyword>
<feature type="domain" description="Secretion system C-terminal sorting" evidence="1">
    <location>
        <begin position="512"/>
        <end position="578"/>
    </location>
</feature>
<accession>A0A5M6CMW3</accession>
<proteinExistence type="predicted"/>
<reference evidence="2 3" key="1">
    <citation type="submission" date="2019-09" db="EMBL/GenBank/DDBJ databases">
        <title>Genome sequence and assembly of Taibaiella sp.</title>
        <authorList>
            <person name="Chhetri G."/>
        </authorList>
    </citation>
    <scope>NUCLEOTIDE SEQUENCE [LARGE SCALE GENOMIC DNA]</scope>
    <source>
        <strain evidence="2 3">KVB11</strain>
    </source>
</reference>
<dbReference type="Pfam" id="PF18962">
    <property type="entry name" value="Por_Secre_tail"/>
    <property type="match status" value="1"/>
</dbReference>
<evidence type="ECO:0000259" key="1">
    <source>
        <dbReference type="Pfam" id="PF18962"/>
    </source>
</evidence>
<comment type="caution">
    <text evidence="2">The sequence shown here is derived from an EMBL/GenBank/DDBJ whole genome shotgun (WGS) entry which is preliminary data.</text>
</comment>
<dbReference type="AlphaFoldDB" id="A0A5M6CMW3"/>
<evidence type="ECO:0000313" key="3">
    <source>
        <dbReference type="Proteomes" id="UP000323632"/>
    </source>
</evidence>
<dbReference type="RefSeq" id="WP_150031135.1">
    <property type="nucleotide sequence ID" value="NZ_VWSH01000001.1"/>
</dbReference>
<dbReference type="PANTHER" id="PTHR42754">
    <property type="entry name" value="ENDOGLUCANASE"/>
    <property type="match status" value="1"/>
</dbReference>
<name>A0A5M6CMW3_9BACT</name>
<evidence type="ECO:0000313" key="2">
    <source>
        <dbReference type="EMBL" id="KAA5536558.1"/>
    </source>
</evidence>
<dbReference type="PANTHER" id="PTHR42754:SF1">
    <property type="entry name" value="LIPOPROTEIN"/>
    <property type="match status" value="1"/>
</dbReference>
<dbReference type="EMBL" id="VWSH01000001">
    <property type="protein sequence ID" value="KAA5536558.1"/>
    <property type="molecule type" value="Genomic_DNA"/>
</dbReference>
<sequence length="588" mass="65773">MKKSFVSPVAAQRLLSILLLIILPAKSSCLFAQGFNLVDRVYETPYGEVGMWNFSVLADSAKLITTGNSERFNNWGLRVYESLLSIYDLEGHKLMQRHINLDDCVDHNTLGYSNVQKINNEMYVMAGQGLYINKRAWAGGLIQPYIHFFNSSGDSIKTVIIEDTLVDRVIRGLAVTQNHEILGIGYESTVTGEIATNASGTTFIPDSTYFWLCKFNSDGQLLWHKSFHGIRSVADGTFPVKLLVSADQATYTIAMTLDLGWTSYILKTDSAGNEIWQKSLQLRESLSNHPALEPSSPSSSFDISPAPDGYYFISSTPYKFFETVGQEWDSQYAFYYGKLDEQGDTIWTKQYQPYNDYNYNYGRQIQTAANGDLIMSGLVSKMKQNGVTYEEHAAVFRSDSLGNIKWYREPMHYTRQQNGGSYVGHSLFGLSLTPGRDGILAGGEYNGFYDPFLSTQPNNGNLYGWLILMDSLGRRCPEDTVIMNSPSPCPPVLFDMPTRVSEQESASSIITIYPNPADDYLNIKTIGAAQLLDGSEITISDVHGRAIIHSLYHDGISIYVGLIKAGIYVFTINQPQKGILLRQKLVKR</sequence>
<protein>
    <submittedName>
        <fullName evidence="2">T9SS type A sorting domain-containing protein</fullName>
    </submittedName>
</protein>
<gene>
    <name evidence="2" type="ORF">F0919_02500</name>
</gene>
<dbReference type="InterPro" id="IPR026444">
    <property type="entry name" value="Secre_tail"/>
</dbReference>
<organism evidence="2 3">
    <name type="scientific">Taibaiella lutea</name>
    <dbReference type="NCBI Taxonomy" id="2608001"/>
    <lineage>
        <taxon>Bacteria</taxon>
        <taxon>Pseudomonadati</taxon>
        <taxon>Bacteroidota</taxon>
        <taxon>Chitinophagia</taxon>
        <taxon>Chitinophagales</taxon>
        <taxon>Chitinophagaceae</taxon>
        <taxon>Taibaiella</taxon>
    </lineage>
</organism>
<dbReference type="NCBIfam" id="TIGR04183">
    <property type="entry name" value="Por_Secre_tail"/>
    <property type="match status" value="1"/>
</dbReference>